<reference evidence="2" key="1">
    <citation type="submission" date="2024-01" db="EMBL/GenBank/DDBJ databases">
        <authorList>
            <person name="Webb A."/>
        </authorList>
    </citation>
    <scope>NUCLEOTIDE SEQUENCE</scope>
    <source>
        <strain evidence="2">Pm1</strain>
    </source>
</reference>
<evidence type="ECO:0000313" key="2">
    <source>
        <dbReference type="EMBL" id="CAK7941521.1"/>
    </source>
</evidence>
<sequence>MPVSWQVKQQSAAVQYTVEDEFVEAAVGVKELIGGRKLLEEIGVQVELPMKALVYN</sequence>
<evidence type="ECO:0000313" key="1">
    <source>
        <dbReference type="EMBL" id="CAK7891816.1"/>
    </source>
</evidence>
<dbReference type="EMBL" id="CAKLBY020000264">
    <property type="protein sequence ID" value="CAK7941521.1"/>
    <property type="molecule type" value="Genomic_DNA"/>
</dbReference>
<comment type="caution">
    <text evidence="2">The sequence shown here is derived from an EMBL/GenBank/DDBJ whole genome shotgun (WGS) entry which is preliminary data.</text>
</comment>
<dbReference type="AlphaFoldDB" id="A0AAV1V4Q8"/>
<gene>
    <name evidence="2" type="ORF">PM001_LOCUS26671</name>
    <name evidence="1" type="ORF">PM001_LOCUS278</name>
</gene>
<proteinExistence type="predicted"/>
<accession>A0AAV1V4Q8</accession>
<evidence type="ECO:0000313" key="3">
    <source>
        <dbReference type="Proteomes" id="UP001162060"/>
    </source>
</evidence>
<dbReference type="EMBL" id="CAKLBY020000003">
    <property type="protein sequence ID" value="CAK7891816.1"/>
    <property type="molecule type" value="Genomic_DNA"/>
</dbReference>
<protein>
    <submittedName>
        <fullName evidence="2">Uncharacterized protein</fullName>
    </submittedName>
</protein>
<organism evidence="2 3">
    <name type="scientific">Peronospora matthiolae</name>
    <dbReference type="NCBI Taxonomy" id="2874970"/>
    <lineage>
        <taxon>Eukaryota</taxon>
        <taxon>Sar</taxon>
        <taxon>Stramenopiles</taxon>
        <taxon>Oomycota</taxon>
        <taxon>Peronosporomycetes</taxon>
        <taxon>Peronosporales</taxon>
        <taxon>Peronosporaceae</taxon>
        <taxon>Peronospora</taxon>
    </lineage>
</organism>
<name>A0AAV1V4Q8_9STRA</name>
<dbReference type="Proteomes" id="UP001162060">
    <property type="component" value="Unassembled WGS sequence"/>
</dbReference>